<dbReference type="eggNOG" id="COG0438">
    <property type="taxonomic scope" value="Bacteria"/>
</dbReference>
<dbReference type="HOGENOM" id="CLU_009583_0_3_0"/>
<dbReference type="InterPro" id="IPR028098">
    <property type="entry name" value="Glyco_trans_4-like_N"/>
</dbReference>
<evidence type="ECO:0000313" key="6">
    <source>
        <dbReference type="Proteomes" id="UP000183868"/>
    </source>
</evidence>
<organism evidence="4 5">
    <name type="scientific">Caldithrix abyssi DSM 13497</name>
    <dbReference type="NCBI Taxonomy" id="880073"/>
    <lineage>
        <taxon>Bacteria</taxon>
        <taxon>Pseudomonadati</taxon>
        <taxon>Calditrichota</taxon>
        <taxon>Calditrichia</taxon>
        <taxon>Calditrichales</taxon>
        <taxon>Calditrichaceae</taxon>
        <taxon>Caldithrix</taxon>
    </lineage>
</organism>
<dbReference type="EMBL" id="CP018099">
    <property type="protein sequence ID" value="APF17852.1"/>
    <property type="molecule type" value="Genomic_DNA"/>
</dbReference>
<reference evidence="4 5" key="1">
    <citation type="submission" date="2011-09" db="EMBL/GenBank/DDBJ databases">
        <title>The permanent draft genome of Caldithrix abyssi DSM 13497.</title>
        <authorList>
            <consortium name="US DOE Joint Genome Institute (JGI-PGF)"/>
            <person name="Lucas S."/>
            <person name="Han J."/>
            <person name="Lapidus A."/>
            <person name="Bruce D."/>
            <person name="Goodwin L."/>
            <person name="Pitluck S."/>
            <person name="Peters L."/>
            <person name="Kyrpides N."/>
            <person name="Mavromatis K."/>
            <person name="Ivanova N."/>
            <person name="Mikhailova N."/>
            <person name="Chertkov O."/>
            <person name="Detter J.C."/>
            <person name="Tapia R."/>
            <person name="Han C."/>
            <person name="Land M."/>
            <person name="Hauser L."/>
            <person name="Markowitz V."/>
            <person name="Cheng J.-F."/>
            <person name="Hugenholtz P."/>
            <person name="Woyke T."/>
            <person name="Wu D."/>
            <person name="Spring S."/>
            <person name="Brambilla E."/>
            <person name="Klenk H.-P."/>
            <person name="Eisen J.A."/>
        </authorList>
    </citation>
    <scope>NUCLEOTIDE SEQUENCE [LARGE SCALE GENOMIC DNA]</scope>
    <source>
        <strain evidence="4 5">DSM 13497</strain>
    </source>
</reference>
<evidence type="ECO:0000313" key="3">
    <source>
        <dbReference type="EMBL" id="APF17852.1"/>
    </source>
</evidence>
<dbReference type="SUPFAM" id="SSF53756">
    <property type="entry name" value="UDP-Glycosyltransferase/glycogen phosphorylase"/>
    <property type="match status" value="1"/>
</dbReference>
<dbReference type="KEGG" id="caby:Cabys_1103"/>
<sequence length="384" mass="43527">MVSKKIKVAHLINYLSPAGKEVGIVKLLNGLNPDVFAPVLIVMGKVFDTMGLDVDKTKLLEIVKGEGNDFSLIFKLKKIFKEEGLDIVHTHSWGTLVEGITAARLARVPIVIHGEHGSYHKDFKRKWVQKIMFSWSDQVLSVSALLADDLSRTLGVKREKILPILNGVDTEKFKPQPEKREFYRKKLNVNADSIIIGTIGRPMKVKNHQLMIKALARLKKKNRSVKFIIIGDTPRYSLREELEKLARELRVLEDVLFLGYRDDIPGYLNAFDIFVLPSLSEGCSNVIQEAMATGLPIVASRVGGNPELIEHEREGLLFTSNSLEELVTAIQYLIENPQRAKQLGQNALKKARRQFALPVMIKSYEELYLKWYETKVGKIDARRT</sequence>
<dbReference type="Gene3D" id="3.40.50.2000">
    <property type="entry name" value="Glycogen Phosphorylase B"/>
    <property type="match status" value="2"/>
</dbReference>
<dbReference type="RefSeq" id="WP_006929106.1">
    <property type="nucleotide sequence ID" value="NZ_CM001402.1"/>
</dbReference>
<feature type="domain" description="Glycosyl transferase family 1" evidence="1">
    <location>
        <begin position="180"/>
        <end position="349"/>
    </location>
</feature>
<dbReference type="Proteomes" id="UP000004671">
    <property type="component" value="Chromosome"/>
</dbReference>
<name>H1XXD4_CALAY</name>
<evidence type="ECO:0000259" key="2">
    <source>
        <dbReference type="Pfam" id="PF13439"/>
    </source>
</evidence>
<dbReference type="EMBL" id="CM001402">
    <property type="protein sequence ID" value="EHO41919.1"/>
    <property type="molecule type" value="Genomic_DNA"/>
</dbReference>
<gene>
    <name evidence="3" type="ORF">Cabys_1103</name>
    <name evidence="4" type="ORF">Calab_2309</name>
</gene>
<dbReference type="InParanoid" id="H1XXD4"/>
<dbReference type="Pfam" id="PF13439">
    <property type="entry name" value="Glyco_transf_4"/>
    <property type="match status" value="1"/>
</dbReference>
<proteinExistence type="predicted"/>
<evidence type="ECO:0000313" key="4">
    <source>
        <dbReference type="EMBL" id="EHO41919.1"/>
    </source>
</evidence>
<reference evidence="3 6" key="2">
    <citation type="submission" date="2016-11" db="EMBL/GenBank/DDBJ databases">
        <title>Genomic analysis of Caldithrix abyssi and proposal of a novel bacterial phylum Caldithrichaeota.</title>
        <authorList>
            <person name="Kublanov I."/>
            <person name="Sigalova O."/>
            <person name="Gavrilov S."/>
            <person name="Lebedinsky A."/>
            <person name="Ivanova N."/>
            <person name="Daum C."/>
            <person name="Reddy T."/>
            <person name="Klenk H.P."/>
            <person name="Goker M."/>
            <person name="Reva O."/>
            <person name="Miroshnichenko M."/>
            <person name="Kyprides N."/>
            <person name="Woyke T."/>
            <person name="Gelfand M."/>
        </authorList>
    </citation>
    <scope>NUCLEOTIDE SEQUENCE [LARGE SCALE GENOMIC DNA]</scope>
    <source>
        <strain evidence="3 6">LF13</strain>
    </source>
</reference>
<keyword evidence="5" id="KW-1185">Reference proteome</keyword>
<dbReference type="FunCoup" id="H1XXD4">
    <property type="interactions" value="253"/>
</dbReference>
<dbReference type="Proteomes" id="UP000183868">
    <property type="component" value="Chromosome"/>
</dbReference>
<dbReference type="OrthoDB" id="5443168at2"/>
<dbReference type="GO" id="GO:0016757">
    <property type="term" value="F:glycosyltransferase activity"/>
    <property type="evidence" value="ECO:0007669"/>
    <property type="project" value="InterPro"/>
</dbReference>
<keyword evidence="4" id="KW-0808">Transferase</keyword>
<dbReference type="Pfam" id="PF00534">
    <property type="entry name" value="Glycos_transf_1"/>
    <property type="match status" value="1"/>
</dbReference>
<dbReference type="AlphaFoldDB" id="H1XXD4"/>
<dbReference type="PaxDb" id="880073-Calab_2309"/>
<protein>
    <submittedName>
        <fullName evidence="4">Glycosyl transferase group 1</fullName>
    </submittedName>
    <submittedName>
        <fullName evidence="3">Sugar transferase, PEP-CTERM/EpsH1 system associated</fullName>
    </submittedName>
</protein>
<dbReference type="STRING" id="880073.Cabys_1103"/>
<accession>H1XXD4</accession>
<dbReference type="PANTHER" id="PTHR12526">
    <property type="entry name" value="GLYCOSYLTRANSFERASE"/>
    <property type="match status" value="1"/>
</dbReference>
<feature type="domain" description="Glycosyltransferase subfamily 4-like N-terminal" evidence="2">
    <location>
        <begin position="55"/>
        <end position="172"/>
    </location>
</feature>
<evidence type="ECO:0000259" key="1">
    <source>
        <dbReference type="Pfam" id="PF00534"/>
    </source>
</evidence>
<dbReference type="InterPro" id="IPR001296">
    <property type="entry name" value="Glyco_trans_1"/>
</dbReference>
<evidence type="ECO:0000313" key="5">
    <source>
        <dbReference type="Proteomes" id="UP000004671"/>
    </source>
</evidence>
<dbReference type="PANTHER" id="PTHR12526:SF630">
    <property type="entry name" value="GLYCOSYLTRANSFERASE"/>
    <property type="match status" value="1"/>
</dbReference>